<dbReference type="AlphaFoldDB" id="A0A6F8PJP3"/>
<keyword evidence="10" id="KW-1185">Reference proteome</keyword>
<keyword evidence="3" id="KW-0201">Cytochrome c-type biogenesis</keyword>
<dbReference type="Proteomes" id="UP000501466">
    <property type="component" value="Chromosome"/>
</dbReference>
<name>A0A6F8PJP3_9GAMM</name>
<proteinExistence type="predicted"/>
<reference evidence="10" key="1">
    <citation type="submission" date="2019-11" db="EMBL/GenBank/DDBJ databases">
        <title>Isolation and characterization of two novel species in the genus Thiomicrorhabdus.</title>
        <authorList>
            <person name="Mochizuki J."/>
            <person name="Kojima H."/>
            <person name="Fukui M."/>
        </authorList>
    </citation>
    <scope>NUCLEOTIDE SEQUENCE [LARGE SCALE GENOMIC DNA]</scope>
    <source>
        <strain evidence="10">AkT22</strain>
    </source>
</reference>
<evidence type="ECO:0000256" key="3">
    <source>
        <dbReference type="ARBA" id="ARBA00022748"/>
    </source>
</evidence>
<accession>A0A6F8PJP3</accession>
<dbReference type="Pfam" id="PF05140">
    <property type="entry name" value="ResB"/>
    <property type="match status" value="1"/>
</dbReference>
<keyword evidence="2 7" id="KW-0812">Transmembrane</keyword>
<protein>
    <submittedName>
        <fullName evidence="9">Cytochrome c biogenesis protein</fullName>
    </submittedName>
</protein>
<feature type="transmembrane region" description="Helical" evidence="7">
    <location>
        <begin position="85"/>
        <end position="109"/>
    </location>
</feature>
<gene>
    <name evidence="9" type="ORF">THMIRHAT_00610</name>
</gene>
<evidence type="ECO:0000256" key="7">
    <source>
        <dbReference type="SAM" id="Phobius"/>
    </source>
</evidence>
<comment type="subcellular location">
    <subcellularLocation>
        <location evidence="1">Membrane</location>
        <topology evidence="1">Multi-pass membrane protein</topology>
    </subcellularLocation>
</comment>
<evidence type="ECO:0000256" key="5">
    <source>
        <dbReference type="ARBA" id="ARBA00023136"/>
    </source>
</evidence>
<feature type="domain" description="ResB-like" evidence="8">
    <location>
        <begin position="45"/>
        <end position="670"/>
    </location>
</feature>
<dbReference type="PANTHER" id="PTHR31566">
    <property type="entry name" value="CYTOCHROME C BIOGENESIS PROTEIN CCS1, CHLOROPLASTIC"/>
    <property type="match status" value="1"/>
</dbReference>
<feature type="transmembrane region" description="Helical" evidence="7">
    <location>
        <begin position="619"/>
        <end position="637"/>
    </location>
</feature>
<keyword evidence="4 7" id="KW-1133">Transmembrane helix</keyword>
<evidence type="ECO:0000313" key="9">
    <source>
        <dbReference type="EMBL" id="BBP42315.1"/>
    </source>
</evidence>
<evidence type="ECO:0000256" key="4">
    <source>
        <dbReference type="ARBA" id="ARBA00022989"/>
    </source>
</evidence>
<feature type="transmembrane region" description="Helical" evidence="7">
    <location>
        <begin position="189"/>
        <end position="207"/>
    </location>
</feature>
<feature type="region of interest" description="Disordered" evidence="6">
    <location>
        <begin position="1"/>
        <end position="32"/>
    </location>
</feature>
<dbReference type="InterPro" id="IPR007816">
    <property type="entry name" value="ResB-like_domain"/>
</dbReference>
<evidence type="ECO:0000259" key="8">
    <source>
        <dbReference type="Pfam" id="PF05140"/>
    </source>
</evidence>
<feature type="transmembrane region" description="Helical" evidence="7">
    <location>
        <begin position="38"/>
        <end position="65"/>
    </location>
</feature>
<evidence type="ECO:0000256" key="1">
    <source>
        <dbReference type="ARBA" id="ARBA00004141"/>
    </source>
</evidence>
<organism evidence="9 10">
    <name type="scientific">Thiosulfativibrio zosterae</name>
    <dbReference type="NCBI Taxonomy" id="2675053"/>
    <lineage>
        <taxon>Bacteria</taxon>
        <taxon>Pseudomonadati</taxon>
        <taxon>Pseudomonadota</taxon>
        <taxon>Gammaproteobacteria</taxon>
        <taxon>Thiotrichales</taxon>
        <taxon>Piscirickettsiaceae</taxon>
        <taxon>Thiosulfativibrio</taxon>
    </lineage>
</organism>
<dbReference type="GO" id="GO:0016020">
    <property type="term" value="C:membrane"/>
    <property type="evidence" value="ECO:0007669"/>
    <property type="project" value="UniProtKB-SubCell"/>
</dbReference>
<keyword evidence="5 7" id="KW-0472">Membrane</keyword>
<feature type="compositionally biased region" description="Polar residues" evidence="6">
    <location>
        <begin position="1"/>
        <end position="25"/>
    </location>
</feature>
<dbReference type="PANTHER" id="PTHR31566:SF0">
    <property type="entry name" value="CYTOCHROME C BIOGENESIS PROTEIN CCS1, CHLOROPLASTIC"/>
    <property type="match status" value="1"/>
</dbReference>
<sequence>MRLNINTVETKAMATNQNTPTSQMPETPAKAPKSNSPFVQFLGSMNLAVTLLMMLAIASIIGTILKQNENFQDYIIKFGPFWTQVFDSLGLFHVYGAAWFVLVLLFLLVSTATCVTRNTPTFWQDIKKFGETLSINAYKHQPHHTSLPGESFDAQGVKSLLESQGYKTKIHTREDGITVAGMKGRWNRLGYFFTHISIIIICLGGLLDSNLLLKYRELTGDLAPETRVVGLDKIPQQSWLGPENFSFRGSVNIPEGRKSDVLFLPYERGFLVQKLPFEITVKDFRIEHYDTGMPKSFESDIILKAPDLEAPIETTIAVNHPLYYKNYAIYQSSFGDGGSLLNLQVHPLMSPTENPLTLDTAVDRIEPLNTPVGKFKLELNDFKMFNIVPTTEEEQAETGKKVHNNGPTIIFKVRDEKGKAWEYENYMSPNLQDGRWFFMTGMRNTPAEPFRYLFIPADVKKTKARFFKFLALMNNSNEMVSVFKQALPQEAGVDDKTYELQLRLMQQLTTLFRQRGFNGINDFIEKTVPKEEQQKVSEFYFAQASMALQTLYVDILAKEYNKTEETVEVNEFDQKWFEDAITAISGLPNYGPPMYVEMKSFKQIQSTGLQITKSPGKDVVYFGSTLLIIGVFFLFYVRQKRVWIAFSSITKEVTLAAKDTKDLPETAVEFQNLVELYQTQFSPKTNHSGSAS</sequence>
<evidence type="ECO:0000256" key="2">
    <source>
        <dbReference type="ARBA" id="ARBA00022692"/>
    </source>
</evidence>
<dbReference type="EMBL" id="AP021888">
    <property type="protein sequence ID" value="BBP42315.1"/>
    <property type="molecule type" value="Genomic_DNA"/>
</dbReference>
<dbReference type="GO" id="GO:0017004">
    <property type="term" value="P:cytochrome complex assembly"/>
    <property type="evidence" value="ECO:0007669"/>
    <property type="project" value="UniProtKB-KW"/>
</dbReference>
<evidence type="ECO:0000256" key="6">
    <source>
        <dbReference type="SAM" id="MobiDB-lite"/>
    </source>
</evidence>
<evidence type="ECO:0000313" key="10">
    <source>
        <dbReference type="Proteomes" id="UP000501466"/>
    </source>
</evidence>
<dbReference type="KEGG" id="tzo:THMIRHAT_00610"/>
<dbReference type="InterPro" id="IPR023494">
    <property type="entry name" value="Cyt_c_bgen_Ccs1/CcsB/ResB"/>
</dbReference>